<dbReference type="PANTHER" id="PTHR11360">
    <property type="entry name" value="MONOCARBOXYLATE TRANSPORTER"/>
    <property type="match status" value="1"/>
</dbReference>
<dbReference type="OrthoDB" id="2213137at2759"/>
<keyword evidence="6" id="KW-1185">Reference proteome</keyword>
<dbReference type="Gene3D" id="1.20.1250.20">
    <property type="entry name" value="MFS general substrate transporter like domains"/>
    <property type="match status" value="1"/>
</dbReference>
<feature type="transmembrane region" description="Helical" evidence="4">
    <location>
        <begin position="192"/>
        <end position="210"/>
    </location>
</feature>
<dbReference type="GO" id="GO:0016020">
    <property type="term" value="C:membrane"/>
    <property type="evidence" value="ECO:0007669"/>
    <property type="project" value="UniProtKB-SubCell"/>
</dbReference>
<dbReference type="EMBL" id="JAACJM010000020">
    <property type="protein sequence ID" value="KAF5367010.1"/>
    <property type="molecule type" value="Genomic_DNA"/>
</dbReference>
<evidence type="ECO:0008006" key="7">
    <source>
        <dbReference type="Google" id="ProtNLM"/>
    </source>
</evidence>
<feature type="transmembrane region" description="Helical" evidence="4">
    <location>
        <begin position="342"/>
        <end position="367"/>
    </location>
</feature>
<feature type="region of interest" description="Disordered" evidence="3">
    <location>
        <begin position="29"/>
        <end position="66"/>
    </location>
</feature>
<keyword evidence="4" id="KW-1133">Transmembrane helix</keyword>
<reference evidence="5 6" key="1">
    <citation type="journal article" date="2020" name="ISME J.">
        <title>Uncovering the hidden diversity of litter-decomposition mechanisms in mushroom-forming fungi.</title>
        <authorList>
            <person name="Floudas D."/>
            <person name="Bentzer J."/>
            <person name="Ahren D."/>
            <person name="Johansson T."/>
            <person name="Persson P."/>
            <person name="Tunlid A."/>
        </authorList>
    </citation>
    <scope>NUCLEOTIDE SEQUENCE [LARGE SCALE GENOMIC DNA]</scope>
    <source>
        <strain evidence="5 6">CBS 291.85</strain>
    </source>
</reference>
<evidence type="ECO:0000256" key="1">
    <source>
        <dbReference type="ARBA" id="ARBA00004141"/>
    </source>
</evidence>
<dbReference type="GO" id="GO:0022857">
    <property type="term" value="F:transmembrane transporter activity"/>
    <property type="evidence" value="ECO:0007669"/>
    <property type="project" value="InterPro"/>
</dbReference>
<feature type="transmembrane region" description="Helical" evidence="4">
    <location>
        <begin position="387"/>
        <end position="407"/>
    </location>
</feature>
<dbReference type="Proteomes" id="UP000559256">
    <property type="component" value="Unassembled WGS sequence"/>
</dbReference>
<evidence type="ECO:0000313" key="5">
    <source>
        <dbReference type="EMBL" id="KAF5367010.1"/>
    </source>
</evidence>
<comment type="caution">
    <text evidence="5">The sequence shown here is derived from an EMBL/GenBank/DDBJ whole genome shotgun (WGS) entry which is preliminary data.</text>
</comment>
<dbReference type="SUPFAM" id="SSF103473">
    <property type="entry name" value="MFS general substrate transporter"/>
    <property type="match status" value="1"/>
</dbReference>
<comment type="similarity">
    <text evidence="2">Belongs to the major facilitator superfamily. Monocarboxylate porter (TC 2.A.1.13) family.</text>
</comment>
<feature type="transmembrane region" description="Helical" evidence="4">
    <location>
        <begin position="559"/>
        <end position="580"/>
    </location>
</feature>
<name>A0A8H5LR82_9AGAR</name>
<sequence length="610" mass="66072">MTCHSTPDNMTSSSPDIFKLATLTPLPKSSSNIHLAPASPHLTSDSSLPNEHCISESPGRTAADNNAADTSNAVIVEAAHATDRAGTGLDMNDEDPNIPRLNESSLPPMDRGFGAWSYLVAAFLVEAIVWGFPLSFGVFLDEYLSDPVYTSQPNARFLLPLIGPISMGVIYCSSPILNPLLVTCCPHYRRAAMYLGVVFCAGSLIGASWARTIPQVLILQGIIYAMGGALLWHPTLSYLPAWFLKRRGFATGVFFAGAAVGGVILPLLLQSLLQKYGSVITLRYIGVSVGVGLFPAVLLIKPRVPERAGPRPRTRHAADSRLRGSQRKSVLERTKEGVKKRLSWWSIHSSFAILLIANTVQAFGFFMPLIWLPTYASSLNLDRTESSLVLSLLHGGSVIGRLGLGFLSDKVDPWVLAIGTLISTTLSVFILWGQSFITIAFFNVYVPSTWQDLYGAMPEVEVKLMEEATATGPDDPQLASTLLGYLTLTRGIGNVFSTPISSVLQPLSSPSGSHLGPFTVINSTSTSSNTVTNPRIPMDQFVADASTGFSVSNHRFQNLIVYVGTCFAAAAAVMLMGWSWGKWNSRKNRVSMGTDRDILEMRVGNSRRNE</sequence>
<proteinExistence type="inferred from homology"/>
<accession>A0A8H5LR82</accession>
<evidence type="ECO:0000313" key="6">
    <source>
        <dbReference type="Proteomes" id="UP000559256"/>
    </source>
</evidence>
<evidence type="ECO:0000256" key="3">
    <source>
        <dbReference type="SAM" id="MobiDB-lite"/>
    </source>
</evidence>
<feature type="transmembrane region" description="Helical" evidence="4">
    <location>
        <begin position="414"/>
        <end position="442"/>
    </location>
</feature>
<comment type="subcellular location">
    <subcellularLocation>
        <location evidence="1">Membrane</location>
        <topology evidence="1">Multi-pass membrane protein</topology>
    </subcellularLocation>
</comment>
<feature type="transmembrane region" description="Helical" evidence="4">
    <location>
        <begin position="281"/>
        <end position="300"/>
    </location>
</feature>
<feature type="transmembrane region" description="Helical" evidence="4">
    <location>
        <begin position="216"/>
        <end position="236"/>
    </location>
</feature>
<dbReference type="InterPro" id="IPR050327">
    <property type="entry name" value="Proton-linked_MCT"/>
</dbReference>
<feature type="transmembrane region" description="Helical" evidence="4">
    <location>
        <begin position="115"/>
        <end position="137"/>
    </location>
</feature>
<dbReference type="Pfam" id="PF07690">
    <property type="entry name" value="MFS_1"/>
    <property type="match status" value="1"/>
</dbReference>
<evidence type="ECO:0000256" key="2">
    <source>
        <dbReference type="ARBA" id="ARBA00006727"/>
    </source>
</evidence>
<feature type="transmembrane region" description="Helical" evidence="4">
    <location>
        <begin position="248"/>
        <end position="269"/>
    </location>
</feature>
<organism evidence="5 6">
    <name type="scientific">Tetrapyrgos nigripes</name>
    <dbReference type="NCBI Taxonomy" id="182062"/>
    <lineage>
        <taxon>Eukaryota</taxon>
        <taxon>Fungi</taxon>
        <taxon>Dikarya</taxon>
        <taxon>Basidiomycota</taxon>
        <taxon>Agaricomycotina</taxon>
        <taxon>Agaricomycetes</taxon>
        <taxon>Agaricomycetidae</taxon>
        <taxon>Agaricales</taxon>
        <taxon>Marasmiineae</taxon>
        <taxon>Marasmiaceae</taxon>
        <taxon>Tetrapyrgos</taxon>
    </lineage>
</organism>
<gene>
    <name evidence="5" type="ORF">D9758_003844</name>
</gene>
<keyword evidence="4" id="KW-0472">Membrane</keyword>
<protein>
    <recommendedName>
        <fullName evidence="7">MFS general substrate transporter</fullName>
    </recommendedName>
</protein>
<dbReference type="AlphaFoldDB" id="A0A8H5LR82"/>
<dbReference type="PANTHER" id="PTHR11360:SF287">
    <property type="entry name" value="MFS MONOCARBOXYLATE TRANSPORTER"/>
    <property type="match status" value="1"/>
</dbReference>
<evidence type="ECO:0000256" key="4">
    <source>
        <dbReference type="SAM" id="Phobius"/>
    </source>
</evidence>
<dbReference type="InterPro" id="IPR036259">
    <property type="entry name" value="MFS_trans_sf"/>
</dbReference>
<keyword evidence="4" id="KW-0812">Transmembrane</keyword>
<feature type="transmembrane region" description="Helical" evidence="4">
    <location>
        <begin position="157"/>
        <end position="180"/>
    </location>
</feature>
<dbReference type="InterPro" id="IPR011701">
    <property type="entry name" value="MFS"/>
</dbReference>
<feature type="region of interest" description="Disordered" evidence="3">
    <location>
        <begin position="306"/>
        <end position="328"/>
    </location>
</feature>